<organism evidence="1 2">
    <name type="scientific">Rhipicephalus sanguineus</name>
    <name type="common">Brown dog tick</name>
    <name type="synonym">Ixodes sanguineus</name>
    <dbReference type="NCBI Taxonomy" id="34632"/>
    <lineage>
        <taxon>Eukaryota</taxon>
        <taxon>Metazoa</taxon>
        <taxon>Ecdysozoa</taxon>
        <taxon>Arthropoda</taxon>
        <taxon>Chelicerata</taxon>
        <taxon>Arachnida</taxon>
        <taxon>Acari</taxon>
        <taxon>Parasitiformes</taxon>
        <taxon>Ixodida</taxon>
        <taxon>Ixodoidea</taxon>
        <taxon>Ixodidae</taxon>
        <taxon>Rhipicephalinae</taxon>
        <taxon>Rhipicephalus</taxon>
        <taxon>Rhipicephalus</taxon>
    </lineage>
</organism>
<evidence type="ECO:0000313" key="1">
    <source>
        <dbReference type="EMBL" id="KAH7981899.1"/>
    </source>
</evidence>
<proteinExistence type="predicted"/>
<dbReference type="Proteomes" id="UP000821837">
    <property type="component" value="Chromosome 1"/>
</dbReference>
<protein>
    <submittedName>
        <fullName evidence="1">Uncharacterized protein</fullName>
    </submittedName>
</protein>
<accession>A0A9D4QGH3</accession>
<name>A0A9D4QGH3_RHISA</name>
<keyword evidence="2" id="KW-1185">Reference proteome</keyword>
<dbReference type="EMBL" id="JABSTV010001245">
    <property type="protein sequence ID" value="KAH7981899.1"/>
    <property type="molecule type" value="Genomic_DNA"/>
</dbReference>
<gene>
    <name evidence="1" type="ORF">HPB52_001747</name>
</gene>
<dbReference type="VEuPathDB" id="VectorBase:RSAN_054277"/>
<comment type="caution">
    <text evidence="1">The sequence shown here is derived from an EMBL/GenBank/DDBJ whole genome shotgun (WGS) entry which is preliminary data.</text>
</comment>
<evidence type="ECO:0000313" key="2">
    <source>
        <dbReference type="Proteomes" id="UP000821837"/>
    </source>
</evidence>
<dbReference type="AlphaFoldDB" id="A0A9D4QGH3"/>
<sequence length="62" mass="7166">MLKGVEMSAQEAAWFLLGQEMSEKSREVVYIPTCYPEERVRVRKTNEELAKICASSTDVWKL</sequence>
<reference evidence="1" key="1">
    <citation type="journal article" date="2020" name="Cell">
        <title>Large-Scale Comparative Analyses of Tick Genomes Elucidate Their Genetic Diversity and Vector Capacities.</title>
        <authorList>
            <consortium name="Tick Genome and Microbiome Consortium (TIGMIC)"/>
            <person name="Jia N."/>
            <person name="Wang J."/>
            <person name="Shi W."/>
            <person name="Du L."/>
            <person name="Sun Y."/>
            <person name="Zhan W."/>
            <person name="Jiang J.F."/>
            <person name="Wang Q."/>
            <person name="Zhang B."/>
            <person name="Ji P."/>
            <person name="Bell-Sakyi L."/>
            <person name="Cui X.M."/>
            <person name="Yuan T.T."/>
            <person name="Jiang B.G."/>
            <person name="Yang W.F."/>
            <person name="Lam T.T."/>
            <person name="Chang Q.C."/>
            <person name="Ding S.J."/>
            <person name="Wang X.J."/>
            <person name="Zhu J.G."/>
            <person name="Ruan X.D."/>
            <person name="Zhao L."/>
            <person name="Wei J.T."/>
            <person name="Ye R.Z."/>
            <person name="Que T.C."/>
            <person name="Du C.H."/>
            <person name="Zhou Y.H."/>
            <person name="Cheng J.X."/>
            <person name="Dai P.F."/>
            <person name="Guo W.B."/>
            <person name="Han X.H."/>
            <person name="Huang E.J."/>
            <person name="Li L.F."/>
            <person name="Wei W."/>
            <person name="Gao Y.C."/>
            <person name="Liu J.Z."/>
            <person name="Shao H.Z."/>
            <person name="Wang X."/>
            <person name="Wang C.C."/>
            <person name="Yang T.C."/>
            <person name="Huo Q.B."/>
            <person name="Li W."/>
            <person name="Chen H.Y."/>
            <person name="Chen S.E."/>
            <person name="Zhou L.G."/>
            <person name="Ni X.B."/>
            <person name="Tian J.H."/>
            <person name="Sheng Y."/>
            <person name="Liu T."/>
            <person name="Pan Y.S."/>
            <person name="Xia L.Y."/>
            <person name="Li J."/>
            <person name="Zhao F."/>
            <person name="Cao W.C."/>
        </authorList>
    </citation>
    <scope>NUCLEOTIDE SEQUENCE</scope>
    <source>
        <strain evidence="1">Rsan-2018</strain>
    </source>
</reference>
<reference evidence="1" key="2">
    <citation type="submission" date="2021-09" db="EMBL/GenBank/DDBJ databases">
        <authorList>
            <person name="Jia N."/>
            <person name="Wang J."/>
            <person name="Shi W."/>
            <person name="Du L."/>
            <person name="Sun Y."/>
            <person name="Zhan W."/>
            <person name="Jiang J."/>
            <person name="Wang Q."/>
            <person name="Zhang B."/>
            <person name="Ji P."/>
            <person name="Sakyi L.B."/>
            <person name="Cui X."/>
            <person name="Yuan T."/>
            <person name="Jiang B."/>
            <person name="Yang W."/>
            <person name="Lam T.T.-Y."/>
            <person name="Chang Q."/>
            <person name="Ding S."/>
            <person name="Wang X."/>
            <person name="Zhu J."/>
            <person name="Ruan X."/>
            <person name="Zhao L."/>
            <person name="Wei J."/>
            <person name="Que T."/>
            <person name="Du C."/>
            <person name="Cheng J."/>
            <person name="Dai P."/>
            <person name="Han X."/>
            <person name="Huang E."/>
            <person name="Gao Y."/>
            <person name="Liu J."/>
            <person name="Shao H."/>
            <person name="Ye R."/>
            <person name="Li L."/>
            <person name="Wei W."/>
            <person name="Wang X."/>
            <person name="Wang C."/>
            <person name="Huo Q."/>
            <person name="Li W."/>
            <person name="Guo W."/>
            <person name="Chen H."/>
            <person name="Chen S."/>
            <person name="Zhou L."/>
            <person name="Zhou L."/>
            <person name="Ni X."/>
            <person name="Tian J."/>
            <person name="Zhou Y."/>
            <person name="Sheng Y."/>
            <person name="Liu T."/>
            <person name="Pan Y."/>
            <person name="Xia L."/>
            <person name="Li J."/>
            <person name="Zhao F."/>
            <person name="Cao W."/>
        </authorList>
    </citation>
    <scope>NUCLEOTIDE SEQUENCE</scope>
    <source>
        <strain evidence="1">Rsan-2018</strain>
        <tissue evidence="1">Larvae</tissue>
    </source>
</reference>